<evidence type="ECO:0000313" key="2">
    <source>
        <dbReference type="RefSeq" id="XP_014012412.2"/>
    </source>
</evidence>
<evidence type="ECO:0000313" key="1">
    <source>
        <dbReference type="Proteomes" id="UP001652741"/>
    </source>
</evidence>
<proteinExistence type="predicted"/>
<dbReference type="Gene3D" id="1.20.1270.60">
    <property type="entry name" value="Arfaptin homology (AH) domain/BAR domain"/>
    <property type="match status" value="1"/>
</dbReference>
<protein>
    <submittedName>
        <fullName evidence="2 3">Protein kinase C and casein kinase substrate in neurons protein 2-like isoform X1</fullName>
    </submittedName>
</protein>
<dbReference type="InterPro" id="IPR027267">
    <property type="entry name" value="AH/BAR_dom_sf"/>
</dbReference>
<dbReference type="SUPFAM" id="SSF103657">
    <property type="entry name" value="BAR/IMD domain-like"/>
    <property type="match status" value="1"/>
</dbReference>
<keyword evidence="1" id="KW-1185">Reference proteome</keyword>
<sequence>MSPKMSTLPREPPEDTRMQSFWMVCKKYEKVLEDLTSYTPHYMEEMEAIFDQSQEEKKKRISFLKQAFMSIHRHLDITNNERDKGLVWSKKNVQSCQLVEVCLSKLRLVIAVLMSRSCFRS</sequence>
<dbReference type="GeneID" id="106578271"/>
<name>A0A1S3NAG9_SALSA</name>
<evidence type="ECO:0000313" key="3">
    <source>
        <dbReference type="RefSeq" id="XP_045557913.1"/>
    </source>
</evidence>
<accession>A0A1S3NAG9</accession>
<dbReference type="RefSeq" id="XP_014012412.2">
    <property type="nucleotide sequence ID" value="XM_014156937.2"/>
</dbReference>
<gene>
    <name evidence="2 3" type="primary">LOC106578271</name>
</gene>
<organism evidence="1 2">
    <name type="scientific">Salmo salar</name>
    <name type="common">Atlantic salmon</name>
    <dbReference type="NCBI Taxonomy" id="8030"/>
    <lineage>
        <taxon>Eukaryota</taxon>
        <taxon>Metazoa</taxon>
        <taxon>Chordata</taxon>
        <taxon>Craniata</taxon>
        <taxon>Vertebrata</taxon>
        <taxon>Euteleostomi</taxon>
        <taxon>Actinopterygii</taxon>
        <taxon>Neopterygii</taxon>
        <taxon>Teleostei</taxon>
        <taxon>Protacanthopterygii</taxon>
        <taxon>Salmoniformes</taxon>
        <taxon>Salmonidae</taxon>
        <taxon>Salmoninae</taxon>
        <taxon>Salmo</taxon>
    </lineage>
</organism>
<dbReference type="RefSeq" id="XP_045557913.1">
    <property type="nucleotide sequence ID" value="XM_045701957.1"/>
</dbReference>
<dbReference type="Proteomes" id="UP001652741">
    <property type="component" value="Chromosome ssa19"/>
</dbReference>
<reference evidence="2 3" key="1">
    <citation type="submission" date="2025-05" db="UniProtKB">
        <authorList>
            <consortium name="RefSeq"/>
        </authorList>
    </citation>
    <scope>IDENTIFICATION</scope>
</reference>